<comment type="caution">
    <text evidence="3">The sequence shown here is derived from an EMBL/GenBank/DDBJ whole genome shotgun (WGS) entry which is preliminary data.</text>
</comment>
<sequence>MNDVQRLTAQIQQMQLMLNDMQKTLEQMKRQPSYGSTYALSHSSNRLFAALEQPIPPRQSEYPSYARQPYGSR</sequence>
<dbReference type="EMBL" id="JBDXSU010000001">
    <property type="protein sequence ID" value="MFB5188911.1"/>
    <property type="molecule type" value="Genomic_DNA"/>
</dbReference>
<dbReference type="Proteomes" id="UP001579974">
    <property type="component" value="Unassembled WGS sequence"/>
</dbReference>
<accession>A0ABV5A9Z5</accession>
<feature type="coiled-coil region" evidence="1">
    <location>
        <begin position="4"/>
        <end position="31"/>
    </location>
</feature>
<organism evidence="3 4">
    <name type="scientific">Alicyclobacillus fastidiosus</name>
    <dbReference type="NCBI Taxonomy" id="392011"/>
    <lineage>
        <taxon>Bacteria</taxon>
        <taxon>Bacillati</taxon>
        <taxon>Bacillota</taxon>
        <taxon>Bacilli</taxon>
        <taxon>Bacillales</taxon>
        <taxon>Alicyclobacillaceae</taxon>
        <taxon>Alicyclobacillus</taxon>
    </lineage>
</organism>
<dbReference type="RefSeq" id="WP_275475738.1">
    <property type="nucleotide sequence ID" value="NZ_CP162940.1"/>
</dbReference>
<gene>
    <name evidence="3" type="ORF">KKP3000_001346</name>
</gene>
<proteinExistence type="predicted"/>
<evidence type="ECO:0000313" key="3">
    <source>
        <dbReference type="EMBL" id="MFB5188911.1"/>
    </source>
</evidence>
<keyword evidence="4" id="KW-1185">Reference proteome</keyword>
<evidence type="ECO:0000313" key="4">
    <source>
        <dbReference type="Proteomes" id="UP001579974"/>
    </source>
</evidence>
<evidence type="ECO:0000256" key="1">
    <source>
        <dbReference type="SAM" id="Coils"/>
    </source>
</evidence>
<name>A0ABV5A9Z5_9BACL</name>
<protein>
    <submittedName>
        <fullName evidence="3">Uncharacterized protein</fullName>
    </submittedName>
</protein>
<keyword evidence="1" id="KW-0175">Coiled coil</keyword>
<reference evidence="3 4" key="1">
    <citation type="journal article" date="2024" name="Int. J. Mol. Sci.">
        <title>Exploration of Alicyclobacillus spp. Genome in Search of Antibiotic Resistance.</title>
        <authorList>
            <person name="Bucka-Kolendo J."/>
            <person name="Kiousi D.E."/>
            <person name="Dekowska A."/>
            <person name="Mikolajczuk-Szczyrba A."/>
            <person name="Karadedos D.M."/>
            <person name="Michael P."/>
            <person name="Galanis A."/>
            <person name="Sokolowska B."/>
        </authorList>
    </citation>
    <scope>NUCLEOTIDE SEQUENCE [LARGE SCALE GENOMIC DNA]</scope>
    <source>
        <strain evidence="3 4">KKP 3000</strain>
    </source>
</reference>
<evidence type="ECO:0000256" key="2">
    <source>
        <dbReference type="SAM" id="MobiDB-lite"/>
    </source>
</evidence>
<feature type="region of interest" description="Disordered" evidence="2">
    <location>
        <begin position="52"/>
        <end position="73"/>
    </location>
</feature>